<name>A0A9J7EEU8_SPOLT</name>
<dbReference type="InterPro" id="IPR013087">
    <property type="entry name" value="Znf_C2H2_type"/>
</dbReference>
<keyword evidence="1" id="KW-0863">Zinc-finger</keyword>
<dbReference type="AlphaFoldDB" id="A0A9J7EEU8"/>
<reference evidence="5" key="1">
    <citation type="submission" date="2025-08" db="UniProtKB">
        <authorList>
            <consortium name="RefSeq"/>
        </authorList>
    </citation>
    <scope>IDENTIFICATION</scope>
    <source>
        <strain evidence="5">Ishihara</strain>
        <tissue evidence="5">Whole body</tissue>
    </source>
</reference>
<accession>A0A9J7EEU8</accession>
<dbReference type="PROSITE" id="PS50157">
    <property type="entry name" value="ZINC_FINGER_C2H2_2"/>
    <property type="match status" value="1"/>
</dbReference>
<keyword evidence="1" id="KW-0479">Metal-binding</keyword>
<dbReference type="GO" id="GO:0008270">
    <property type="term" value="F:zinc ion binding"/>
    <property type="evidence" value="ECO:0007669"/>
    <property type="project" value="UniProtKB-KW"/>
</dbReference>
<keyword evidence="1" id="KW-0862">Zinc</keyword>
<evidence type="ECO:0000313" key="5">
    <source>
        <dbReference type="RefSeq" id="XP_022829471.1"/>
    </source>
</evidence>
<feature type="region of interest" description="Disordered" evidence="2">
    <location>
        <begin position="656"/>
        <end position="683"/>
    </location>
</feature>
<evidence type="ECO:0000313" key="4">
    <source>
        <dbReference type="Proteomes" id="UP000301870"/>
    </source>
</evidence>
<dbReference type="OrthoDB" id="5981545at2759"/>
<dbReference type="RefSeq" id="XP_022829471.1">
    <property type="nucleotide sequence ID" value="XM_022973703.1"/>
</dbReference>
<organism evidence="4 5">
    <name type="scientific">Spodoptera litura</name>
    <name type="common">Asian cotton leafworm</name>
    <dbReference type="NCBI Taxonomy" id="69820"/>
    <lineage>
        <taxon>Eukaryota</taxon>
        <taxon>Metazoa</taxon>
        <taxon>Ecdysozoa</taxon>
        <taxon>Arthropoda</taxon>
        <taxon>Hexapoda</taxon>
        <taxon>Insecta</taxon>
        <taxon>Pterygota</taxon>
        <taxon>Neoptera</taxon>
        <taxon>Endopterygota</taxon>
        <taxon>Lepidoptera</taxon>
        <taxon>Glossata</taxon>
        <taxon>Ditrysia</taxon>
        <taxon>Noctuoidea</taxon>
        <taxon>Noctuidae</taxon>
        <taxon>Amphipyrinae</taxon>
        <taxon>Spodoptera</taxon>
    </lineage>
</organism>
<evidence type="ECO:0000259" key="3">
    <source>
        <dbReference type="PROSITE" id="PS50157"/>
    </source>
</evidence>
<gene>
    <name evidence="5" type="primary">LOC111358527</name>
</gene>
<evidence type="ECO:0000256" key="1">
    <source>
        <dbReference type="PROSITE-ProRule" id="PRU00042"/>
    </source>
</evidence>
<proteinExistence type="predicted"/>
<sequence length="952" mass="106531">MNTSVEGIIVNNCQYAPIYVIQDPGATQGNTYVLASNNVESPKPVSNNLKTFYENSGNIENGLINTDTGIKLNVVKKKESVLIGNNLKLASFLLPKNENVNKQYVVDNFVLKPTTTTTTTTPTASNPIPINHPLNTVPKIDIDRKIVKLKEVPIINRQKFLPKIKPKENTPTRSKHTSVQLIRLGETYHSLNHLSADQIKMVNQALKMFNDPDKSVPEPTYDPVTNTKYIYKVVSPKDLTVVAKKKILLKDRKHQFTRTPKRIEAEKIVKHTPPEKIVKQVVTKEIPVQKEIIEEEVEPPAEAKVTRSGRKVKLPKQILPEGSPQKTKKKSGTIVSCFQCSTDFGSLYRLQKHYENHPTHIPAKIHSNLFHCLLAIIKSGSNGNKTNIFIQQLEQLIVKLKSLLPCLLSKVEGTDGQPCTINEDIGRLFGMNPGKYNIDVEALNCVKDKNGYCIHNPPKINQINKDQIKSPHLLKNMNEILNPDNETENCARINSVAKWPTVSKRIWKLKPKTHEQSAKKMRLKSEGDTLIELGTEDFAFPKDEKNNSNAVTVIPDNNIETANIIPEDEVAKLLESTKDCEVNSEPGTEQQTDDITMKELSKPKTNYVKFHSTHFDIRSSPIKSSSTVFRKFQINPSKMANYDGQVIRSLEMVNKPNNKNVPQKKSNGLHNSGNNTNLQSRENTVHINTNPTLSVRRDLLDPNNSIQLSIPDSILDSLTNSDSNHIDMASNNNLRLHSVTDSNGIQHVTVLNSENELDVDMLDSNNDTRLAKPASPDDLHDDMSNIIVVGGDTPISHPSNDLHVTIDDTDRRLDVNMPNSNSIQYLVSTTGTSLHDLFKDDVDLGCKDVDVIDPDLKDWIIGTSEKSEDGFSKSSLMEPVLLHSEKSLDSKTLTQCNDMPTLDDSSDNRLLSSQGESVLNFLDTLGNDLYPETEIRNNGVDFQLDLFAFHNS</sequence>
<evidence type="ECO:0000256" key="2">
    <source>
        <dbReference type="SAM" id="MobiDB-lite"/>
    </source>
</evidence>
<feature type="domain" description="C2H2-type" evidence="3">
    <location>
        <begin position="335"/>
        <end position="362"/>
    </location>
</feature>
<protein>
    <submittedName>
        <fullName evidence="5">Uncharacterized protein LOC111358527 isoform X1</fullName>
    </submittedName>
</protein>
<keyword evidence="4" id="KW-1185">Reference proteome</keyword>
<dbReference type="Proteomes" id="UP000301870">
    <property type="component" value="Chromosome 27"/>
</dbReference>
<dbReference type="KEGG" id="sliu:111358527"/>
<dbReference type="PROSITE" id="PS00028">
    <property type="entry name" value="ZINC_FINGER_C2H2_1"/>
    <property type="match status" value="1"/>
</dbReference>
<feature type="compositionally biased region" description="Low complexity" evidence="2">
    <location>
        <begin position="656"/>
        <end position="665"/>
    </location>
</feature>
<feature type="compositionally biased region" description="Polar residues" evidence="2">
    <location>
        <begin position="666"/>
        <end position="683"/>
    </location>
</feature>
<dbReference type="GeneID" id="111358527"/>